<accession>A0A4Y7PFN5</accession>
<evidence type="ECO:0000313" key="2">
    <source>
        <dbReference type="Proteomes" id="UP000294933"/>
    </source>
</evidence>
<keyword evidence="2" id="KW-1185">Reference proteome</keyword>
<evidence type="ECO:0000313" key="1">
    <source>
        <dbReference type="EMBL" id="TDL14187.1"/>
    </source>
</evidence>
<name>A0A4Y7PFN5_9AGAM</name>
<dbReference type="Proteomes" id="UP000294933">
    <property type="component" value="Unassembled WGS sequence"/>
</dbReference>
<reference evidence="1 2" key="1">
    <citation type="submission" date="2018-06" db="EMBL/GenBank/DDBJ databases">
        <title>A transcriptomic atlas of mushroom development highlights an independent origin of complex multicellularity.</title>
        <authorList>
            <consortium name="DOE Joint Genome Institute"/>
            <person name="Krizsan K."/>
            <person name="Almasi E."/>
            <person name="Merenyi Z."/>
            <person name="Sahu N."/>
            <person name="Viragh M."/>
            <person name="Koszo T."/>
            <person name="Mondo S."/>
            <person name="Kiss B."/>
            <person name="Balint B."/>
            <person name="Kues U."/>
            <person name="Barry K."/>
            <person name="Hegedus J.C."/>
            <person name="Henrissat B."/>
            <person name="Johnson J."/>
            <person name="Lipzen A."/>
            <person name="Ohm R."/>
            <person name="Nagy I."/>
            <person name="Pangilinan J."/>
            <person name="Yan J."/>
            <person name="Xiong Y."/>
            <person name="Grigoriev I.V."/>
            <person name="Hibbett D.S."/>
            <person name="Nagy L.G."/>
        </authorList>
    </citation>
    <scope>NUCLEOTIDE SEQUENCE [LARGE SCALE GENOMIC DNA]</scope>
    <source>
        <strain evidence="1 2">SZMC22713</strain>
    </source>
</reference>
<dbReference type="VEuPathDB" id="FungiDB:BD410DRAFT_277678"/>
<sequence length="260" mass="29534">MPLLSYFHGFRHITQNRQLLAQLTCIDLWFFNDRLDVVSMARVFYKARNLQDLKLTFCNCKPWRASTPLAVAEIPPPLSVKINTLKITVSGDNPGPKSMVYNIIQPLHNALSYLLPSQIDICLDHCPFETLYGTDGEFFPDGDSIRLDIAGPCSMINILATLLRRCVIASSVHFKAPKAFFLNPLCDRDIWPSSPSIRRVSFRNCDTITEGEVKALANRLLSCRGRVGLQFLELHHCKDISEECLLNLHDEFGDKLVWKL</sequence>
<evidence type="ECO:0008006" key="3">
    <source>
        <dbReference type="Google" id="ProtNLM"/>
    </source>
</evidence>
<gene>
    <name evidence="1" type="ORF">BD410DRAFT_277678</name>
</gene>
<dbReference type="EMBL" id="ML170375">
    <property type="protein sequence ID" value="TDL14187.1"/>
    <property type="molecule type" value="Genomic_DNA"/>
</dbReference>
<proteinExistence type="predicted"/>
<dbReference type="SUPFAM" id="SSF52047">
    <property type="entry name" value="RNI-like"/>
    <property type="match status" value="1"/>
</dbReference>
<protein>
    <recommendedName>
        <fullName evidence="3">F-box domain-containing protein</fullName>
    </recommendedName>
</protein>
<dbReference type="AlphaFoldDB" id="A0A4Y7PFN5"/>
<organism evidence="1 2">
    <name type="scientific">Rickenella mellea</name>
    <dbReference type="NCBI Taxonomy" id="50990"/>
    <lineage>
        <taxon>Eukaryota</taxon>
        <taxon>Fungi</taxon>
        <taxon>Dikarya</taxon>
        <taxon>Basidiomycota</taxon>
        <taxon>Agaricomycotina</taxon>
        <taxon>Agaricomycetes</taxon>
        <taxon>Hymenochaetales</taxon>
        <taxon>Rickenellaceae</taxon>
        <taxon>Rickenella</taxon>
    </lineage>
</organism>